<evidence type="ECO:0000313" key="1">
    <source>
        <dbReference type="EMBL" id="KAA1395465.1"/>
    </source>
</evidence>
<dbReference type="Proteomes" id="UP000380867">
    <property type="component" value="Unassembled WGS sequence"/>
</dbReference>
<comment type="caution">
    <text evidence="1">The sequence shown here is derived from an EMBL/GenBank/DDBJ whole genome shotgun (WGS) entry which is preliminary data.</text>
</comment>
<proteinExistence type="predicted"/>
<protein>
    <recommendedName>
        <fullName evidence="3">Cupin domain-containing protein</fullName>
    </recommendedName>
</protein>
<dbReference type="InterPro" id="IPR014710">
    <property type="entry name" value="RmlC-like_jellyroll"/>
</dbReference>
<gene>
    <name evidence="1" type="ORF">ESP70_015015</name>
</gene>
<dbReference type="EMBL" id="SDPQ02000003">
    <property type="protein sequence ID" value="KAA1395465.1"/>
    <property type="molecule type" value="Genomic_DNA"/>
</dbReference>
<sequence length="115" mass="12030">MDPFNVRTQAAELLETARDSTAGRAAYMPVGGPGTEMTQTIIALVGGFQLDEHENPGEATVLVLSGEVELGSGDSAWLGSEGDLLDVPDARHHLLAKSDATVLLTSVKRRSGLTA</sequence>
<organism evidence="1 2">
    <name type="scientific">Aeromicrobium ginsengisoli</name>
    <dbReference type="NCBI Taxonomy" id="363867"/>
    <lineage>
        <taxon>Bacteria</taxon>
        <taxon>Bacillati</taxon>
        <taxon>Actinomycetota</taxon>
        <taxon>Actinomycetes</taxon>
        <taxon>Propionibacteriales</taxon>
        <taxon>Nocardioidaceae</taxon>
        <taxon>Aeromicrobium</taxon>
    </lineage>
</organism>
<reference evidence="1" key="1">
    <citation type="submission" date="2019-09" db="EMBL/GenBank/DDBJ databases">
        <authorList>
            <person name="Li J."/>
        </authorList>
    </citation>
    <scope>NUCLEOTIDE SEQUENCE [LARGE SCALE GENOMIC DNA]</scope>
    <source>
        <strain evidence="1">JCM 14732</strain>
    </source>
</reference>
<dbReference type="SUPFAM" id="SSF51182">
    <property type="entry name" value="RmlC-like cupins"/>
    <property type="match status" value="1"/>
</dbReference>
<accession>A0A5M4FAW2</accession>
<keyword evidence="2" id="KW-1185">Reference proteome</keyword>
<dbReference type="OrthoDB" id="5190473at2"/>
<name>A0A5M4FAW2_9ACTN</name>
<dbReference type="RefSeq" id="WP_149690130.1">
    <property type="nucleotide sequence ID" value="NZ_SDPQ02000003.1"/>
</dbReference>
<dbReference type="InterPro" id="IPR011051">
    <property type="entry name" value="RmlC_Cupin_sf"/>
</dbReference>
<evidence type="ECO:0000313" key="2">
    <source>
        <dbReference type="Proteomes" id="UP000380867"/>
    </source>
</evidence>
<dbReference type="AlphaFoldDB" id="A0A5M4FAW2"/>
<evidence type="ECO:0008006" key="3">
    <source>
        <dbReference type="Google" id="ProtNLM"/>
    </source>
</evidence>
<dbReference type="Gene3D" id="2.60.120.10">
    <property type="entry name" value="Jelly Rolls"/>
    <property type="match status" value="1"/>
</dbReference>